<protein>
    <recommendedName>
        <fullName evidence="7">HIG1 domain-containing protein</fullName>
    </recommendedName>
</protein>
<dbReference type="OrthoDB" id="6604018at2759"/>
<comment type="caution">
    <text evidence="8">The sequence shown here is derived from an EMBL/GenBank/DDBJ whole genome shotgun (WGS) entry which is preliminary data.</text>
</comment>
<evidence type="ECO:0000313" key="8">
    <source>
        <dbReference type="EMBL" id="RXK36726.1"/>
    </source>
</evidence>
<feature type="transmembrane region" description="Helical" evidence="6">
    <location>
        <begin position="58"/>
        <end position="78"/>
    </location>
</feature>
<feature type="domain" description="HIG1" evidence="7">
    <location>
        <begin position="1"/>
        <end position="90"/>
    </location>
</feature>
<evidence type="ECO:0000259" key="7">
    <source>
        <dbReference type="PROSITE" id="PS51503"/>
    </source>
</evidence>
<organism evidence="8 9">
    <name type="scientific">Tremella mesenterica</name>
    <name type="common">Jelly fungus</name>
    <dbReference type="NCBI Taxonomy" id="5217"/>
    <lineage>
        <taxon>Eukaryota</taxon>
        <taxon>Fungi</taxon>
        <taxon>Dikarya</taxon>
        <taxon>Basidiomycota</taxon>
        <taxon>Agaricomycotina</taxon>
        <taxon>Tremellomycetes</taxon>
        <taxon>Tremellales</taxon>
        <taxon>Tremellaceae</taxon>
        <taxon>Tremella</taxon>
    </lineage>
</organism>
<dbReference type="PANTHER" id="PTHR12297:SF3">
    <property type="entry name" value="HIG1 DOMAIN FAMILY MEMBER 1A"/>
    <property type="match status" value="1"/>
</dbReference>
<dbReference type="PANTHER" id="PTHR12297">
    <property type="entry name" value="HYPOXIA-INDUCBILE GENE 1 HIG1 -RELATED"/>
    <property type="match status" value="1"/>
</dbReference>
<feature type="transmembrane region" description="Helical" evidence="6">
    <location>
        <begin position="27"/>
        <end position="46"/>
    </location>
</feature>
<dbReference type="PROSITE" id="PS51503">
    <property type="entry name" value="HIG1"/>
    <property type="match status" value="1"/>
</dbReference>
<keyword evidence="4" id="KW-0496">Mitochondrion</keyword>
<evidence type="ECO:0000256" key="1">
    <source>
        <dbReference type="ARBA" id="ARBA00004325"/>
    </source>
</evidence>
<dbReference type="STRING" id="5217.A0A4Q1BGN0"/>
<dbReference type="InterPro" id="IPR007667">
    <property type="entry name" value="Hypoxia_induced_domain"/>
</dbReference>
<dbReference type="Pfam" id="PF04588">
    <property type="entry name" value="HIG_1_N"/>
    <property type="match status" value="1"/>
</dbReference>
<sequence length="192" mass="21906">MTMPQPAGPQPISFPQYLWRKCKSQPVIPIGMVATVGALVGAAYSMRTGNRRSMNYYLRARVALQGLTVVAMILYGSVAITREQQQAHHIRAQKVLGDLPADMPVPSPEQIPIRLKPDEESEWYQSMRDLRIIREQHKIAKGEVDEVPERRSEQDLAAYPLRKEDRVKASEFAQRLKEAERLQKVDDEAKEK</sequence>
<evidence type="ECO:0000256" key="3">
    <source>
        <dbReference type="ARBA" id="ARBA00022989"/>
    </source>
</evidence>
<dbReference type="InParanoid" id="A0A4Q1BGN0"/>
<dbReference type="GO" id="GO:0031966">
    <property type="term" value="C:mitochondrial membrane"/>
    <property type="evidence" value="ECO:0007669"/>
    <property type="project" value="UniProtKB-SubCell"/>
</dbReference>
<dbReference type="GO" id="GO:0097250">
    <property type="term" value="P:mitochondrial respirasome assembly"/>
    <property type="evidence" value="ECO:0007669"/>
    <property type="project" value="TreeGrafter"/>
</dbReference>
<proteinExistence type="predicted"/>
<dbReference type="Proteomes" id="UP000289152">
    <property type="component" value="Unassembled WGS sequence"/>
</dbReference>
<keyword evidence="5 6" id="KW-0472">Membrane</keyword>
<dbReference type="Gene3D" id="6.10.140.1320">
    <property type="match status" value="1"/>
</dbReference>
<evidence type="ECO:0000256" key="2">
    <source>
        <dbReference type="ARBA" id="ARBA00022692"/>
    </source>
</evidence>
<comment type="subcellular location">
    <subcellularLocation>
        <location evidence="1">Mitochondrion membrane</location>
    </subcellularLocation>
</comment>
<evidence type="ECO:0000313" key="9">
    <source>
        <dbReference type="Proteomes" id="UP000289152"/>
    </source>
</evidence>
<dbReference type="VEuPathDB" id="FungiDB:TREMEDRAFT_30963"/>
<name>A0A4Q1BGN0_TREME</name>
<keyword evidence="9" id="KW-1185">Reference proteome</keyword>
<accession>A0A4Q1BGN0</accession>
<keyword evidence="3 6" id="KW-1133">Transmembrane helix</keyword>
<gene>
    <name evidence="8" type="ORF">M231_06033</name>
</gene>
<dbReference type="EMBL" id="SDIL01000089">
    <property type="protein sequence ID" value="RXK36726.1"/>
    <property type="molecule type" value="Genomic_DNA"/>
</dbReference>
<dbReference type="AlphaFoldDB" id="A0A4Q1BGN0"/>
<dbReference type="InterPro" id="IPR050355">
    <property type="entry name" value="RCF1"/>
</dbReference>
<keyword evidence="2 6" id="KW-0812">Transmembrane</keyword>
<reference evidence="8 9" key="1">
    <citation type="submission" date="2016-06" db="EMBL/GenBank/DDBJ databases">
        <title>Evolution of pathogenesis and genome organization in the Tremellales.</title>
        <authorList>
            <person name="Cuomo C."/>
            <person name="Litvintseva A."/>
            <person name="Heitman J."/>
            <person name="Chen Y."/>
            <person name="Sun S."/>
            <person name="Springer D."/>
            <person name="Dromer F."/>
            <person name="Young S."/>
            <person name="Zeng Q."/>
            <person name="Chapman S."/>
            <person name="Gujja S."/>
            <person name="Saif S."/>
            <person name="Birren B."/>
        </authorList>
    </citation>
    <scope>NUCLEOTIDE SEQUENCE [LARGE SCALE GENOMIC DNA]</scope>
    <source>
        <strain evidence="8 9">ATCC 28783</strain>
    </source>
</reference>
<evidence type="ECO:0000256" key="5">
    <source>
        <dbReference type="ARBA" id="ARBA00023136"/>
    </source>
</evidence>
<evidence type="ECO:0000256" key="6">
    <source>
        <dbReference type="SAM" id="Phobius"/>
    </source>
</evidence>
<evidence type="ECO:0000256" key="4">
    <source>
        <dbReference type="ARBA" id="ARBA00023128"/>
    </source>
</evidence>